<protein>
    <submittedName>
        <fullName evidence="4">Uncharacterized protein</fullName>
    </submittedName>
</protein>
<reference evidence="4 5" key="1">
    <citation type="journal article" date="2024" name="Commun. Biol.">
        <title>Comparative genomic analysis of thermophilic fungi reveals convergent evolutionary adaptations and gene losses.</title>
        <authorList>
            <person name="Steindorff A.S."/>
            <person name="Aguilar-Pontes M.V."/>
            <person name="Robinson A.J."/>
            <person name="Andreopoulos B."/>
            <person name="LaButti K."/>
            <person name="Kuo A."/>
            <person name="Mondo S."/>
            <person name="Riley R."/>
            <person name="Otillar R."/>
            <person name="Haridas S."/>
            <person name="Lipzen A."/>
            <person name="Grimwood J."/>
            <person name="Schmutz J."/>
            <person name="Clum A."/>
            <person name="Reid I.D."/>
            <person name="Moisan M.C."/>
            <person name="Butler G."/>
            <person name="Nguyen T.T.M."/>
            <person name="Dewar K."/>
            <person name="Conant G."/>
            <person name="Drula E."/>
            <person name="Henrissat B."/>
            <person name="Hansel C."/>
            <person name="Singer S."/>
            <person name="Hutchinson M.I."/>
            <person name="de Vries R.P."/>
            <person name="Natvig D.O."/>
            <person name="Powell A.J."/>
            <person name="Tsang A."/>
            <person name="Grigoriev I.V."/>
        </authorList>
    </citation>
    <scope>NUCLEOTIDE SEQUENCE [LARGE SCALE GENOMIC DNA]</scope>
    <source>
        <strain evidence="4 5">ATCC 22073</strain>
    </source>
</reference>
<keyword evidence="3" id="KW-0732">Signal</keyword>
<evidence type="ECO:0000313" key="5">
    <source>
        <dbReference type="Proteomes" id="UP001600064"/>
    </source>
</evidence>
<name>A0ABR4DCY1_9PEZI</name>
<feature type="region of interest" description="Disordered" evidence="1">
    <location>
        <begin position="187"/>
        <end position="231"/>
    </location>
</feature>
<dbReference type="GeneID" id="98124036"/>
<dbReference type="RefSeq" id="XP_070866934.1">
    <property type="nucleotide sequence ID" value="XM_071009392.1"/>
</dbReference>
<feature type="chain" id="PRO_5045045216" evidence="3">
    <location>
        <begin position="20"/>
        <end position="365"/>
    </location>
</feature>
<organism evidence="4 5">
    <name type="scientific">Remersonia thermophila</name>
    <dbReference type="NCBI Taxonomy" id="72144"/>
    <lineage>
        <taxon>Eukaryota</taxon>
        <taxon>Fungi</taxon>
        <taxon>Dikarya</taxon>
        <taxon>Ascomycota</taxon>
        <taxon>Pezizomycotina</taxon>
        <taxon>Sordariomycetes</taxon>
        <taxon>Sordariomycetidae</taxon>
        <taxon>Sordariales</taxon>
        <taxon>Sordariales incertae sedis</taxon>
        <taxon>Remersonia</taxon>
    </lineage>
</organism>
<evidence type="ECO:0000256" key="3">
    <source>
        <dbReference type="SAM" id="SignalP"/>
    </source>
</evidence>
<feature type="transmembrane region" description="Helical" evidence="2">
    <location>
        <begin position="237"/>
        <end position="262"/>
    </location>
</feature>
<evidence type="ECO:0000256" key="2">
    <source>
        <dbReference type="SAM" id="Phobius"/>
    </source>
</evidence>
<sequence>MFSGSAWLLFAGCFRQATGAALFGGWHEPAQNTTTKAGDLERRVPGEMNAMFVTTAFETIWLNGDPRRPRTAGFGMDFRVYERAGVWAPCPTTVARADMCNMVGYCVDTYLCSTGCGNPSATDVKSITCTERLRPFCSTAFLTQIPKASLVSHYACASDIDEMYYAGFTTETFETVFDNEKSSSAATATTSLPATTSSSSSTNPTSLITEAPDASGETAGQAEPSSGTSATESGINIGAIVGGAIGGLAVVCGSAVAAVWLFHRNRRANAAKHSSDSDTSDGMPWMKAELDATACSSERSEATPQTWPGQAEIMDQSPSERAEIMGQPRAELSAKGPAAYAAAEYNPASYPPMTPVELPTRYSWR</sequence>
<feature type="signal peptide" evidence="3">
    <location>
        <begin position="1"/>
        <end position="19"/>
    </location>
</feature>
<comment type="caution">
    <text evidence="4">The sequence shown here is derived from an EMBL/GenBank/DDBJ whole genome shotgun (WGS) entry which is preliminary data.</text>
</comment>
<keyword evidence="5" id="KW-1185">Reference proteome</keyword>
<dbReference type="EMBL" id="JAZGUE010000003">
    <property type="protein sequence ID" value="KAL2268207.1"/>
    <property type="molecule type" value="Genomic_DNA"/>
</dbReference>
<dbReference type="Proteomes" id="UP001600064">
    <property type="component" value="Unassembled WGS sequence"/>
</dbReference>
<proteinExistence type="predicted"/>
<evidence type="ECO:0000256" key="1">
    <source>
        <dbReference type="SAM" id="MobiDB-lite"/>
    </source>
</evidence>
<keyword evidence="2" id="KW-1133">Transmembrane helix</keyword>
<accession>A0ABR4DCY1</accession>
<keyword evidence="2" id="KW-0812">Transmembrane</keyword>
<keyword evidence="2" id="KW-0472">Membrane</keyword>
<gene>
    <name evidence="4" type="ORF">VTJ83DRAFT_3053</name>
</gene>
<feature type="compositionally biased region" description="Low complexity" evidence="1">
    <location>
        <begin position="187"/>
        <end position="207"/>
    </location>
</feature>
<evidence type="ECO:0000313" key="4">
    <source>
        <dbReference type="EMBL" id="KAL2268207.1"/>
    </source>
</evidence>